<dbReference type="CDD" id="cd01099">
    <property type="entry name" value="PAN_AP_HGF"/>
    <property type="match status" value="1"/>
</dbReference>
<dbReference type="OrthoDB" id="5916958at2759"/>
<feature type="chain" id="PRO_5043137185" evidence="1">
    <location>
        <begin position="16"/>
        <end position="545"/>
    </location>
</feature>
<feature type="domain" description="Apple" evidence="2">
    <location>
        <begin position="345"/>
        <end position="431"/>
    </location>
</feature>
<dbReference type="Pfam" id="PF00024">
    <property type="entry name" value="PAN_1"/>
    <property type="match status" value="2"/>
</dbReference>
<keyword evidence="1" id="KW-0732">Signal</keyword>
<gene>
    <name evidence="3" type="ORF">NOO_LOCUS13</name>
</gene>
<organism evidence="5">
    <name type="scientific">Onchocerca ochengi</name>
    <name type="common">Filarial nematode worm</name>
    <dbReference type="NCBI Taxonomy" id="42157"/>
    <lineage>
        <taxon>Eukaryota</taxon>
        <taxon>Metazoa</taxon>
        <taxon>Ecdysozoa</taxon>
        <taxon>Nematoda</taxon>
        <taxon>Chromadorea</taxon>
        <taxon>Rhabditida</taxon>
        <taxon>Spirurina</taxon>
        <taxon>Spiruromorpha</taxon>
        <taxon>Filarioidea</taxon>
        <taxon>Onchocercidae</taxon>
        <taxon>Onchocerca</taxon>
    </lineage>
</organism>
<dbReference type="Proteomes" id="UP000271087">
    <property type="component" value="Unassembled WGS sequence"/>
</dbReference>
<evidence type="ECO:0000259" key="2">
    <source>
        <dbReference type="PROSITE" id="PS50948"/>
    </source>
</evidence>
<dbReference type="SUPFAM" id="SSF57414">
    <property type="entry name" value="Hairpin loop containing domain-like"/>
    <property type="match status" value="2"/>
</dbReference>
<protein>
    <submittedName>
        <fullName evidence="5">Apple domain-containing protein</fullName>
    </submittedName>
</protein>
<proteinExistence type="predicted"/>
<dbReference type="InterPro" id="IPR003609">
    <property type="entry name" value="Pan_app"/>
</dbReference>
<dbReference type="SMART" id="SM00473">
    <property type="entry name" value="PAN_AP"/>
    <property type="match status" value="3"/>
</dbReference>
<dbReference type="GO" id="GO:0009653">
    <property type="term" value="P:anatomical structure morphogenesis"/>
    <property type="evidence" value="ECO:0007669"/>
    <property type="project" value="TreeGrafter"/>
</dbReference>
<dbReference type="PANTHER" id="PTHR47327">
    <property type="entry name" value="FI18240P1-RELATED"/>
    <property type="match status" value="1"/>
</dbReference>
<dbReference type="PROSITE" id="PS50948">
    <property type="entry name" value="PAN"/>
    <property type="match status" value="2"/>
</dbReference>
<evidence type="ECO:0000313" key="3">
    <source>
        <dbReference type="EMBL" id="VDK60931.1"/>
    </source>
</evidence>
<dbReference type="EMBL" id="UYRW01000001">
    <property type="protein sequence ID" value="VDK60931.1"/>
    <property type="molecule type" value="Genomic_DNA"/>
</dbReference>
<evidence type="ECO:0000256" key="1">
    <source>
        <dbReference type="SAM" id="SignalP"/>
    </source>
</evidence>
<dbReference type="WBParaSite" id="nOo.2.0.1.t00013-RA">
    <property type="protein sequence ID" value="nOo.2.0.1.t00013-RA"/>
    <property type="gene ID" value="nOo.2.0.1.g00013"/>
</dbReference>
<accession>A0A182DWJ9</accession>
<dbReference type="InterPro" id="IPR052774">
    <property type="entry name" value="Celegans_DevNeuronal_Protein"/>
</dbReference>
<name>A0A182DWJ9_ONCOC</name>
<dbReference type="PANTHER" id="PTHR47327:SF1">
    <property type="entry name" value="RE15579P"/>
    <property type="match status" value="1"/>
</dbReference>
<keyword evidence="4" id="KW-1185">Reference proteome</keyword>
<sequence>MLAIIFACLLPSITGQYSSLSDSAVDEASETIYGERESNDNYAKPTVPVAPPRIPIRDGPSLGYRPPPPPIRRVAKSSGKCNFDQNYWRFEPQTAIANAIMFDRTTGSTCEECVENCLQFQDPNSEWMCRSLTFDHQWKICDLFAVNGTKPPHFLTEYMDRDYLEYLQVGSSSYVHSTEDSAIADAGKKKSYPTSAVHSTGYSAIVDAGKKEPSYEAVPQSTEIAGIEYELDSTPSYKAVHRKSVDVSTEKFCRNGDETRYAMILNHERLNSATDTQLVEGGSLRECARVCDRDETLTCSSVISRDNKCELSVSRAIHRNSDDFIFNENSTYLEKFCFSKGLAEATEKLWPTVLDHILVGHVMEVIDAPSLIECMTACLQAEQEFSFVCRSAMWYPNDEDQNCLLNTENRETHPKVFVAEDQGVRMFYFEVPRIRNKKEMSDVFRDDPVDDDYTRWSLCSNSNLQHRYLKCKEQTDIRKCPQQTKLCKQGLILTSNFGLNLAPKMQRKGRCIAVRDSNGRKKCPHGIRKVSSGHSEYCKNPIDCN</sequence>
<reference evidence="3 4" key="2">
    <citation type="submission" date="2018-08" db="EMBL/GenBank/DDBJ databases">
        <authorList>
            <person name="Laetsch R D."/>
            <person name="Stevens L."/>
            <person name="Kumar S."/>
            <person name="Blaxter L. M."/>
        </authorList>
    </citation>
    <scope>NUCLEOTIDE SEQUENCE [LARGE SCALE GENOMIC DNA]</scope>
</reference>
<feature type="domain" description="Apple" evidence="2">
    <location>
        <begin position="253"/>
        <end position="337"/>
    </location>
</feature>
<reference evidence="5" key="1">
    <citation type="submission" date="2016-06" db="UniProtKB">
        <authorList>
            <consortium name="WormBaseParasite"/>
        </authorList>
    </citation>
    <scope>IDENTIFICATION</scope>
</reference>
<evidence type="ECO:0000313" key="4">
    <source>
        <dbReference type="Proteomes" id="UP000271087"/>
    </source>
</evidence>
<evidence type="ECO:0000313" key="5">
    <source>
        <dbReference type="WBParaSite" id="nOo.2.0.1.t00013-RA"/>
    </source>
</evidence>
<dbReference type="AlphaFoldDB" id="A0A182DWJ9"/>
<dbReference type="Gene3D" id="3.50.4.10">
    <property type="entry name" value="Hepatocyte Growth Factor"/>
    <property type="match status" value="2"/>
</dbReference>
<feature type="signal peptide" evidence="1">
    <location>
        <begin position="1"/>
        <end position="15"/>
    </location>
</feature>